<protein>
    <recommendedName>
        <fullName evidence="4">Methylamine utilization protein MauE</fullName>
    </recommendedName>
</protein>
<gene>
    <name evidence="10" type="ORF">SBA_ch1_01460</name>
</gene>
<organism evidence="10 11">
    <name type="scientific">Sphingomonas bisphenolicum</name>
    <dbReference type="NCBI Taxonomy" id="296544"/>
    <lineage>
        <taxon>Bacteria</taxon>
        <taxon>Pseudomonadati</taxon>
        <taxon>Pseudomonadota</taxon>
        <taxon>Alphaproteobacteria</taxon>
        <taxon>Sphingomonadales</taxon>
        <taxon>Sphingomonadaceae</taxon>
        <taxon>Sphingomonas</taxon>
    </lineage>
</organism>
<evidence type="ECO:0000256" key="8">
    <source>
        <dbReference type="SAM" id="Phobius"/>
    </source>
</evidence>
<accession>A0ABM7FSK0</accession>
<dbReference type="RefSeq" id="WP_261935555.1">
    <property type="nucleotide sequence ID" value="NZ_AP018817.1"/>
</dbReference>
<feature type="transmembrane region" description="Helical" evidence="8">
    <location>
        <begin position="156"/>
        <end position="178"/>
    </location>
</feature>
<dbReference type="Proteomes" id="UP001059971">
    <property type="component" value="Chromosome 1"/>
</dbReference>
<comment type="subcellular location">
    <subcellularLocation>
        <location evidence="2">Membrane</location>
        <topology evidence="2">Multi-pass membrane protein</topology>
    </subcellularLocation>
</comment>
<evidence type="ECO:0000256" key="3">
    <source>
        <dbReference type="ARBA" id="ARBA00004856"/>
    </source>
</evidence>
<evidence type="ECO:0000313" key="10">
    <source>
        <dbReference type="EMBL" id="BBF67946.1"/>
    </source>
</evidence>
<evidence type="ECO:0000256" key="1">
    <source>
        <dbReference type="ARBA" id="ARBA00003475"/>
    </source>
</evidence>
<comment type="function">
    <text evidence="1">May be specifically involved in the processing, transport, and/or maturation of the MADH beta-subunit.</text>
</comment>
<comment type="pathway">
    <text evidence="3">One-carbon metabolism; methylamine degradation.</text>
</comment>
<feature type="transmembrane region" description="Helical" evidence="8">
    <location>
        <begin position="61"/>
        <end position="80"/>
    </location>
</feature>
<evidence type="ECO:0000259" key="9">
    <source>
        <dbReference type="Pfam" id="PF07291"/>
    </source>
</evidence>
<feature type="transmembrane region" description="Helical" evidence="8">
    <location>
        <begin position="86"/>
        <end position="104"/>
    </location>
</feature>
<evidence type="ECO:0000313" key="11">
    <source>
        <dbReference type="Proteomes" id="UP001059971"/>
    </source>
</evidence>
<evidence type="ECO:0000256" key="4">
    <source>
        <dbReference type="ARBA" id="ARBA00019078"/>
    </source>
</evidence>
<feature type="transmembrane region" description="Helical" evidence="8">
    <location>
        <begin position="125"/>
        <end position="144"/>
    </location>
</feature>
<proteinExistence type="predicted"/>
<keyword evidence="6 8" id="KW-1133">Transmembrane helix</keyword>
<keyword evidence="5 8" id="KW-0812">Transmembrane</keyword>
<keyword evidence="7 8" id="KW-0472">Membrane</keyword>
<evidence type="ECO:0000256" key="2">
    <source>
        <dbReference type="ARBA" id="ARBA00004141"/>
    </source>
</evidence>
<dbReference type="Pfam" id="PF07291">
    <property type="entry name" value="MauE"/>
    <property type="match status" value="1"/>
</dbReference>
<feature type="domain" description="Methylamine utilisation protein MauE" evidence="9">
    <location>
        <begin position="16"/>
        <end position="141"/>
    </location>
</feature>
<evidence type="ECO:0000256" key="5">
    <source>
        <dbReference type="ARBA" id="ARBA00022692"/>
    </source>
</evidence>
<feature type="transmembrane region" description="Helical" evidence="8">
    <location>
        <begin position="14"/>
        <end position="34"/>
    </location>
</feature>
<dbReference type="InterPro" id="IPR009908">
    <property type="entry name" value="Methylamine_util_MauE"/>
</dbReference>
<dbReference type="EMBL" id="AP018817">
    <property type="protein sequence ID" value="BBF67946.1"/>
    <property type="molecule type" value="Genomic_DNA"/>
</dbReference>
<name>A0ABM7FSK0_9SPHN</name>
<evidence type="ECO:0000256" key="7">
    <source>
        <dbReference type="ARBA" id="ARBA00023136"/>
    </source>
</evidence>
<keyword evidence="11" id="KW-1185">Reference proteome</keyword>
<reference evidence="10" key="1">
    <citation type="submission" date="2018-07" db="EMBL/GenBank/DDBJ databases">
        <title>Complete genome sequence of Sphingomonas bisphenolicum strain AO1, a bisphenol A degradative bacterium isolated from Japanese farm field.</title>
        <authorList>
            <person name="Murakami M."/>
            <person name="Koh M."/>
            <person name="Koba S."/>
            <person name="Matsumura Y."/>
        </authorList>
    </citation>
    <scope>NUCLEOTIDE SEQUENCE</scope>
    <source>
        <strain evidence="10">AO1</strain>
    </source>
</reference>
<sequence length="184" mass="18976">MAALGGQTLALETLALFGLAASIAIGLLFLAGGVDQWRHRALLPGVIANYRLLPRRLIMPVARLLPVVEVATGAALLIGLRPWPALLGIALLLLFAGAMAINIARGRGHIDCGCGHGALRHPIGWPLVARNGALAALLALRLPVPPVFGAIDIATALASGVAITLLCLLFQSLAALAASPAHRR</sequence>
<evidence type="ECO:0000256" key="6">
    <source>
        <dbReference type="ARBA" id="ARBA00022989"/>
    </source>
</evidence>